<dbReference type="AlphaFoldDB" id="A0A9Q1QGY5"/>
<dbReference type="Gene3D" id="3.40.50.2000">
    <property type="entry name" value="Glycogen Phosphorylase B"/>
    <property type="match status" value="2"/>
</dbReference>
<evidence type="ECO:0000256" key="2">
    <source>
        <dbReference type="ARBA" id="ARBA00009995"/>
    </source>
</evidence>
<keyword evidence="6" id="KW-0732">Signal</keyword>
<dbReference type="CDD" id="cd03784">
    <property type="entry name" value="GT1_Gtf-like"/>
    <property type="match status" value="1"/>
</dbReference>
<feature type="chain" id="PRO_5040171985" description="Glycosyltransferase" evidence="6">
    <location>
        <begin position="17"/>
        <end position="460"/>
    </location>
</feature>
<dbReference type="OrthoDB" id="5835829at2759"/>
<dbReference type="InterPro" id="IPR002213">
    <property type="entry name" value="UDP_glucos_trans"/>
</dbReference>
<dbReference type="Pfam" id="PF00201">
    <property type="entry name" value="UDPGT"/>
    <property type="match status" value="1"/>
</dbReference>
<dbReference type="FunFam" id="3.40.50.2000:FF:000087">
    <property type="entry name" value="Glycosyltransferase"/>
    <property type="match status" value="1"/>
</dbReference>
<dbReference type="Proteomes" id="UP001153076">
    <property type="component" value="Unassembled WGS sequence"/>
</dbReference>
<proteinExistence type="inferred from homology"/>
<evidence type="ECO:0000313" key="7">
    <source>
        <dbReference type="EMBL" id="KAJ8441792.1"/>
    </source>
</evidence>
<comment type="similarity">
    <text evidence="2 4">Belongs to the UDP-glycosyltransferase family.</text>
</comment>
<dbReference type="GO" id="GO:0035251">
    <property type="term" value="F:UDP-glucosyltransferase activity"/>
    <property type="evidence" value="ECO:0007669"/>
    <property type="project" value="InterPro"/>
</dbReference>
<evidence type="ECO:0000256" key="5">
    <source>
        <dbReference type="RuleBase" id="RU362057"/>
    </source>
</evidence>
<evidence type="ECO:0000256" key="1">
    <source>
        <dbReference type="ARBA" id="ARBA00004721"/>
    </source>
</evidence>
<name>A0A9Q1QGY5_9CARY</name>
<evidence type="ECO:0000313" key="8">
    <source>
        <dbReference type="Proteomes" id="UP001153076"/>
    </source>
</evidence>
<accession>A0A9Q1QGY5</accession>
<dbReference type="PANTHER" id="PTHR48049:SF91">
    <property type="entry name" value="UDP-GLYCOSYLTRANSFERASE 79B7-RELATED"/>
    <property type="match status" value="1"/>
</dbReference>
<keyword evidence="3 4" id="KW-0808">Transferase</keyword>
<dbReference type="EC" id="2.4.1.-" evidence="5"/>
<keyword evidence="4" id="KW-0328">Glycosyltransferase</keyword>
<dbReference type="FunFam" id="3.40.50.2000:FF:000037">
    <property type="entry name" value="Glycosyltransferase"/>
    <property type="match status" value="1"/>
</dbReference>
<dbReference type="PROSITE" id="PS00375">
    <property type="entry name" value="UDPGT"/>
    <property type="match status" value="1"/>
</dbReference>
<keyword evidence="8" id="KW-1185">Reference proteome</keyword>
<dbReference type="InterPro" id="IPR035595">
    <property type="entry name" value="UDP_glycos_trans_CS"/>
</dbReference>
<dbReference type="SUPFAM" id="SSF53756">
    <property type="entry name" value="UDP-Glycosyltransferase/glycogen phosphorylase"/>
    <property type="match status" value="1"/>
</dbReference>
<dbReference type="InterPro" id="IPR050481">
    <property type="entry name" value="UDP-glycosyltransf_plant"/>
</dbReference>
<organism evidence="7 8">
    <name type="scientific">Carnegiea gigantea</name>
    <dbReference type="NCBI Taxonomy" id="171969"/>
    <lineage>
        <taxon>Eukaryota</taxon>
        <taxon>Viridiplantae</taxon>
        <taxon>Streptophyta</taxon>
        <taxon>Embryophyta</taxon>
        <taxon>Tracheophyta</taxon>
        <taxon>Spermatophyta</taxon>
        <taxon>Magnoliopsida</taxon>
        <taxon>eudicotyledons</taxon>
        <taxon>Gunneridae</taxon>
        <taxon>Pentapetalae</taxon>
        <taxon>Caryophyllales</taxon>
        <taxon>Cactineae</taxon>
        <taxon>Cactaceae</taxon>
        <taxon>Cactoideae</taxon>
        <taxon>Echinocereeae</taxon>
        <taxon>Carnegiea</taxon>
    </lineage>
</organism>
<dbReference type="EMBL" id="JAKOGI010000153">
    <property type="protein sequence ID" value="KAJ8441792.1"/>
    <property type="molecule type" value="Genomic_DNA"/>
</dbReference>
<comment type="pathway">
    <text evidence="1">Secondary metabolite biosynthesis; terpenoid biosynthesis.</text>
</comment>
<evidence type="ECO:0000256" key="3">
    <source>
        <dbReference type="ARBA" id="ARBA00022679"/>
    </source>
</evidence>
<gene>
    <name evidence="7" type="ORF">Cgig2_021482</name>
</gene>
<evidence type="ECO:0000256" key="6">
    <source>
        <dbReference type="SAM" id="SignalP"/>
    </source>
</evidence>
<feature type="signal peptide" evidence="6">
    <location>
        <begin position="1"/>
        <end position="16"/>
    </location>
</feature>
<comment type="caution">
    <text evidence="7">The sequence shown here is derived from an EMBL/GenBank/DDBJ whole genome shotgun (WGS) entry which is preliminary data.</text>
</comment>
<evidence type="ECO:0000256" key="4">
    <source>
        <dbReference type="RuleBase" id="RU003718"/>
    </source>
</evidence>
<protein>
    <recommendedName>
        <fullName evidence="5">Glycosyltransferase</fullName>
        <ecNumber evidence="5">2.4.1.-</ecNumber>
    </recommendedName>
</protein>
<sequence>MGKQLHIVMFPWFAMGHMIPFLHLANKLAERGHKTTFLLPKKAILHLASLNLHTSLITLHPITVPHVEPLPPGTQTASDIPIHLNNHLATAMDLTRPEVELIIMSLESKPNLLFYDMAHWVPEIASKLSGVQTVCYKVVCAASLAIAIVPARDLSRDKPITESDLAELPQGYPSNNVVLRGAEWQNLLFIGLEFGSGLTFYERITRAIRSCDAIAFRTCREIEGSFCDYMASQYNKPVFLTGPVLPEVESTTTTPLDKKWADWLDQFTSRSVVFCAFGSQFVLEKEQLKELLLGFEMAGKPFLVAVKPPSGCASIGEALPEGFEEQVRERGVVCGSWVQQPQILAHPSVGCFVSHCGFGSMWESLMSESQIVLVPQLGDQILNARIIAGEMKVAVEVERGENGWVSKENLCKAIKSVMDEGSEVGEMVKKNHAKWRGVFVGNDFMGGYIDNFVKDLEMLV</sequence>
<reference evidence="7" key="1">
    <citation type="submission" date="2022-04" db="EMBL/GenBank/DDBJ databases">
        <title>Carnegiea gigantea Genome sequencing and assembly v2.</title>
        <authorList>
            <person name="Copetti D."/>
            <person name="Sanderson M.J."/>
            <person name="Burquez A."/>
            <person name="Wojciechowski M.F."/>
        </authorList>
    </citation>
    <scope>NUCLEOTIDE SEQUENCE</scope>
    <source>
        <strain evidence="7">SGP5-SGP5p</strain>
        <tissue evidence="7">Aerial part</tissue>
    </source>
</reference>
<dbReference type="PANTHER" id="PTHR48049">
    <property type="entry name" value="GLYCOSYLTRANSFERASE"/>
    <property type="match status" value="1"/>
</dbReference>